<evidence type="ECO:0000313" key="1">
    <source>
        <dbReference type="EMBL" id="EAY28231.1"/>
    </source>
</evidence>
<dbReference type="OrthoDB" id="878538at2"/>
<protein>
    <submittedName>
        <fullName evidence="1">Uncharacterized protein</fullName>
    </submittedName>
</protein>
<dbReference type="EMBL" id="AAWS01000017">
    <property type="protein sequence ID" value="EAY28231.1"/>
    <property type="molecule type" value="Genomic_DNA"/>
</dbReference>
<comment type="caution">
    <text evidence="1">The sequence shown here is derived from an EMBL/GenBank/DDBJ whole genome shotgun (WGS) entry which is preliminary data.</text>
</comment>
<dbReference type="AlphaFoldDB" id="A1ZN50"/>
<gene>
    <name evidence="1" type="ORF">M23134_03492</name>
</gene>
<proteinExistence type="predicted"/>
<sequence length="141" mass="16904">MPRIKLSQDDNKYFTSYFDEDLGMYELFWNKESEDMEDEDYKTLMLKDKELLVAYPDVDFFLLDNRNFLFSMSPDLQEWSAREITSKMFEKNPNIRTAILVSSDFIAQLSIEQAIEEDEQTNETTKYFEDEQEAREWILGL</sequence>
<organism evidence="1 2">
    <name type="scientific">Microscilla marina ATCC 23134</name>
    <dbReference type="NCBI Taxonomy" id="313606"/>
    <lineage>
        <taxon>Bacteria</taxon>
        <taxon>Pseudomonadati</taxon>
        <taxon>Bacteroidota</taxon>
        <taxon>Cytophagia</taxon>
        <taxon>Cytophagales</taxon>
        <taxon>Microscillaceae</taxon>
        <taxon>Microscilla</taxon>
    </lineage>
</organism>
<accession>A1ZN50</accession>
<keyword evidence="2" id="KW-1185">Reference proteome</keyword>
<reference evidence="1 2" key="1">
    <citation type="submission" date="2007-01" db="EMBL/GenBank/DDBJ databases">
        <authorList>
            <person name="Haygood M."/>
            <person name="Podell S."/>
            <person name="Anderson C."/>
            <person name="Hopkinson B."/>
            <person name="Roe K."/>
            <person name="Barbeau K."/>
            <person name="Gaasterland T."/>
            <person name="Ferriera S."/>
            <person name="Johnson J."/>
            <person name="Kravitz S."/>
            <person name="Beeson K."/>
            <person name="Sutton G."/>
            <person name="Rogers Y.-H."/>
            <person name="Friedman R."/>
            <person name="Frazier M."/>
            <person name="Venter J.C."/>
        </authorList>
    </citation>
    <scope>NUCLEOTIDE SEQUENCE [LARGE SCALE GENOMIC DNA]</scope>
    <source>
        <strain evidence="1 2">ATCC 23134</strain>
    </source>
</reference>
<dbReference type="RefSeq" id="WP_002698429.1">
    <property type="nucleotide sequence ID" value="NZ_AAWS01000017.1"/>
</dbReference>
<name>A1ZN50_MICM2</name>
<dbReference type="Proteomes" id="UP000004095">
    <property type="component" value="Unassembled WGS sequence"/>
</dbReference>
<evidence type="ECO:0000313" key="2">
    <source>
        <dbReference type="Proteomes" id="UP000004095"/>
    </source>
</evidence>